<dbReference type="SUPFAM" id="SSF49879">
    <property type="entry name" value="SMAD/FHA domain"/>
    <property type="match status" value="1"/>
</dbReference>
<feature type="compositionally biased region" description="Low complexity" evidence="2">
    <location>
        <begin position="1074"/>
        <end position="1104"/>
    </location>
</feature>
<feature type="region of interest" description="Disordered" evidence="2">
    <location>
        <begin position="1"/>
        <end position="20"/>
    </location>
</feature>
<feature type="region of interest" description="Disordered" evidence="2">
    <location>
        <begin position="680"/>
        <end position="903"/>
    </location>
</feature>
<feature type="compositionally biased region" description="Pro residues" evidence="2">
    <location>
        <begin position="551"/>
        <end position="561"/>
    </location>
</feature>
<dbReference type="EMBL" id="JARO02002608">
    <property type="protein sequence ID" value="KPP72271.1"/>
    <property type="molecule type" value="Genomic_DNA"/>
</dbReference>
<protein>
    <submittedName>
        <fullName evidence="4">Centrosomal protein of 170 kDa-like</fullName>
    </submittedName>
</protein>
<feature type="region of interest" description="Disordered" evidence="2">
    <location>
        <begin position="593"/>
        <end position="652"/>
    </location>
</feature>
<feature type="region of interest" description="Disordered" evidence="2">
    <location>
        <begin position="275"/>
        <end position="347"/>
    </location>
</feature>
<dbReference type="Gene3D" id="2.60.200.20">
    <property type="match status" value="1"/>
</dbReference>
<dbReference type="InterPro" id="IPR000253">
    <property type="entry name" value="FHA_dom"/>
</dbReference>
<dbReference type="GO" id="GO:0005814">
    <property type="term" value="C:centriole"/>
    <property type="evidence" value="ECO:0007669"/>
    <property type="project" value="TreeGrafter"/>
</dbReference>
<feature type="compositionally biased region" description="Basic and acidic residues" evidence="2">
    <location>
        <begin position="431"/>
        <end position="451"/>
    </location>
</feature>
<feature type="compositionally biased region" description="Low complexity" evidence="2">
    <location>
        <begin position="216"/>
        <end position="230"/>
    </location>
</feature>
<evidence type="ECO:0000256" key="2">
    <source>
        <dbReference type="SAM" id="MobiDB-lite"/>
    </source>
</evidence>
<dbReference type="InterPro" id="IPR051176">
    <property type="entry name" value="Cent_Immune-Sig_Mod"/>
</dbReference>
<dbReference type="SMART" id="SM00240">
    <property type="entry name" value="FHA"/>
    <property type="match status" value="1"/>
</dbReference>
<feature type="compositionally biased region" description="Basic and acidic residues" evidence="2">
    <location>
        <begin position="974"/>
        <end position="1004"/>
    </location>
</feature>
<feature type="compositionally biased region" description="Basic and acidic residues" evidence="2">
    <location>
        <begin position="641"/>
        <end position="652"/>
    </location>
</feature>
<dbReference type="InterPro" id="IPR008984">
    <property type="entry name" value="SMAD_FHA_dom_sf"/>
</dbReference>
<dbReference type="PANTHER" id="PTHR15715">
    <property type="entry name" value="CENTROSOMAL PROTEIN OF 170 KDA"/>
    <property type="match status" value="1"/>
</dbReference>
<dbReference type="PANTHER" id="PTHR15715:SF17">
    <property type="entry name" value="CENTROSOMAL PROTEIN OF 170 KDA"/>
    <property type="match status" value="1"/>
</dbReference>
<evidence type="ECO:0000256" key="1">
    <source>
        <dbReference type="ARBA" id="ARBA00010436"/>
    </source>
</evidence>
<dbReference type="Proteomes" id="UP000034805">
    <property type="component" value="Unassembled WGS sequence"/>
</dbReference>
<feature type="region of interest" description="Disordered" evidence="2">
    <location>
        <begin position="384"/>
        <end position="512"/>
    </location>
</feature>
<evidence type="ECO:0000313" key="4">
    <source>
        <dbReference type="EMBL" id="KPP72271.1"/>
    </source>
</evidence>
<feature type="compositionally biased region" description="Low complexity" evidence="2">
    <location>
        <begin position="1323"/>
        <end position="1345"/>
    </location>
</feature>
<dbReference type="Pfam" id="PF15308">
    <property type="entry name" value="CEP170_C"/>
    <property type="match status" value="1"/>
</dbReference>
<sequence>MGGLLSGGAHKRSGFSLGRPRPALPPPGELECWAHAIVNEGQPLPFRSAHICRTASLVLAVCSRTIAGVSGPRDSFREAAWYRMQLHVVSVGCHVEQAGPGPAVDTMSLTSWFLVSSGGTRHRLPREMIFVGRDDCELMLQSRSVDKQHAVINYEASSDEHKVKDLGSLNGTFVNDVRIQEQMYITLKIDDKLRGELHVPEEALKHEKFTSQLQLSKQPSSGESSKSIKSPGAKPSGSKPAEAACESVTKSADPHKVDDKIAGDMAAVHRGTPLYGQPSWWGDGDADDENSFKQESKTSGKKQESCAADSKEPKKSDKVKEEGLEPSYFEIPTKETPVAESTVQEVPTKDTAGVADTLASAQGHASFTIEFDDTSPGKVTIRDHVSKFTPDHRPRPRRSPQQAGRELTSLQAAIMASETKVADWLAQNDPPRVRRESTEEDSKSIKSDVPVHLKRLKGSKHEDGTQSDSENGAGLRFGSRRQALEERLRAAQGGRAAQVGPEGKATEGPATASRTAFMIEFFDEGNPRKRRSYSFSQTAPLVGGTAGEGPCPTPPSRPKVPPAASSAIDGTKGLPASLVSAAPTAARLLLKQRSEDPGLVRGSAGVGQQFSPTDDSQRLPRSGTKENDDDQSDKGTYTIELENHNPEEEEARRMIDKILPEVSVAIGGPRWVSQWASLAANHTRTDPEGSGADSPAFVHQEKEADASESGISIKSVTSTSSQGERKRRTLPQLPTEDKPPENLRVKSGKGSAVTGLRSEIGEKQDTEPQEKESQSDPKGRGTRAGSRGVCGSFPSTEVDVTITSKQAPQQEARLGISKPPVRPVGSGEKRTEERRRRTEDRATQGKSTDGMEKSGKPLVRQGSFTIEKPSANVPIELIPRINKQAAGPPLPRDRSDSVGSMDTATLLKDTEAVMAFLEAKLRNENKLDAGNQPPKPRAGSISPESDVDTASTVSQAAGESDRKAAQKRRTLSSLHKEKGPAVTRERLEKKAKARPSDSRMDPRRAIQVASRARQPSLDLTDDDQTSSLPHSTISDVLSSDQETYSGRSHGRGAFTSTDELLHSKLEAGKASKTAQAPSPANNTSAASGKPATLPRPRPTRASLLRRARLGDTSDTDLADADRVSVASEVSTTSSTSRPPSGRKAPSRIDMLAQPRRTRLGSMSARSDSEATMSRAATTSRAAAAAETALRLGLRTTSIVDGKVAPRVRANSVSKLPDANSRWRRLPPEYASTSEDEFGSNRNSPKHGRLRPGTTLRTARLSGSAPATPGPVGGVMKQRMRDQEDYIRDWTAHSEEIARISQDLAKDLAILAREIHDVAGEIDSVSSSGTAPSTTVSTAATTPGSAIDTREELVDRVFDESLNFRKIPPVVQTKAPEINGRPVELRPRAPGSQDPQAALRRRTWNRDEAVLDSLLLTSVSQLSAKIRQSVDKTAGKIRILFKDKDRNWEEIESKLRAESDMPLLKTSNKEISSILLELKRVEKQLQVINIMVDPDGTLDALTSLGLTSPTLPQPKTSPGIQGPQGPLPGNGTSRAPPASAESEQDFTLRFGRLHPSGEESPLSHK</sequence>
<proteinExistence type="inferred from homology"/>
<feature type="compositionally biased region" description="Polar residues" evidence="2">
    <location>
        <begin position="709"/>
        <end position="722"/>
    </location>
</feature>
<feature type="region of interest" description="Disordered" evidence="2">
    <location>
        <begin position="1216"/>
        <end position="1274"/>
    </location>
</feature>
<accession>A0A0P7UDN8</accession>
<evidence type="ECO:0000313" key="5">
    <source>
        <dbReference type="Proteomes" id="UP000034805"/>
    </source>
</evidence>
<feature type="region of interest" description="Disordered" evidence="2">
    <location>
        <begin position="1502"/>
        <end position="1564"/>
    </location>
</feature>
<dbReference type="Pfam" id="PF00498">
    <property type="entry name" value="FHA"/>
    <property type="match status" value="1"/>
</dbReference>
<feature type="region of interest" description="Disordered" evidence="2">
    <location>
        <begin position="1322"/>
        <end position="1347"/>
    </location>
</feature>
<dbReference type="STRING" id="113540.ENSSFOP00015067606"/>
<feature type="domain" description="FHA" evidence="3">
    <location>
        <begin position="129"/>
        <end position="179"/>
    </location>
</feature>
<name>A0A0P7UDN8_SCLFO</name>
<feature type="compositionally biased region" description="Basic and acidic residues" evidence="2">
    <location>
        <begin position="1059"/>
        <end position="1069"/>
    </location>
</feature>
<gene>
    <name evidence="4" type="ORF">Z043_108738</name>
</gene>
<feature type="compositionally biased region" description="Basic and acidic residues" evidence="2">
    <location>
        <begin position="735"/>
        <end position="744"/>
    </location>
</feature>
<feature type="compositionally biased region" description="Polar residues" evidence="2">
    <location>
        <begin position="948"/>
        <end position="957"/>
    </location>
</feature>
<comment type="caution">
    <text evidence="4">The sequence shown here is derived from an EMBL/GenBank/DDBJ whole genome shotgun (WGS) entry which is preliminary data.</text>
</comment>
<feature type="compositionally biased region" description="Low complexity" evidence="2">
    <location>
        <begin position="1517"/>
        <end position="1530"/>
    </location>
</feature>
<evidence type="ECO:0000259" key="3">
    <source>
        <dbReference type="PROSITE" id="PS50006"/>
    </source>
</evidence>
<feature type="compositionally biased region" description="Low complexity" evidence="2">
    <location>
        <begin position="1123"/>
        <end position="1136"/>
    </location>
</feature>
<feature type="compositionally biased region" description="Basic and acidic residues" evidence="2">
    <location>
        <begin position="290"/>
        <end position="323"/>
    </location>
</feature>
<feature type="compositionally biased region" description="Low complexity" evidence="2">
    <location>
        <begin position="1169"/>
        <end position="1179"/>
    </location>
</feature>
<reference evidence="4 5" key="1">
    <citation type="submission" date="2015-08" db="EMBL/GenBank/DDBJ databases">
        <title>The genome of the Asian arowana (Scleropages formosus).</title>
        <authorList>
            <person name="Tan M.H."/>
            <person name="Gan H.M."/>
            <person name="Croft L.J."/>
            <person name="Austin C.M."/>
        </authorList>
    </citation>
    <scope>NUCLEOTIDE SEQUENCE [LARGE SCALE GENOMIC DNA]</scope>
    <source>
        <strain evidence="4">Aro1</strain>
    </source>
</reference>
<feature type="region of interest" description="Disordered" evidence="2">
    <location>
        <begin position="922"/>
        <end position="1179"/>
    </location>
</feature>
<feature type="compositionally biased region" description="Basic and acidic residues" evidence="2">
    <location>
        <begin position="615"/>
        <end position="626"/>
    </location>
</feature>
<feature type="compositionally biased region" description="Basic and acidic residues" evidence="2">
    <location>
        <begin position="384"/>
        <end position="393"/>
    </location>
</feature>
<feature type="region of interest" description="Disordered" evidence="2">
    <location>
        <begin position="527"/>
        <end position="574"/>
    </location>
</feature>
<dbReference type="InterPro" id="IPR029300">
    <property type="entry name" value="CEP170_C"/>
</dbReference>
<feature type="compositionally biased region" description="Polar residues" evidence="2">
    <location>
        <begin position="1030"/>
        <end position="1046"/>
    </location>
</feature>
<feature type="compositionally biased region" description="Basic and acidic residues" evidence="2">
    <location>
        <begin position="827"/>
        <end position="855"/>
    </location>
</feature>
<feature type="compositionally biased region" description="Basic and acidic residues" evidence="2">
    <location>
        <begin position="759"/>
        <end position="779"/>
    </location>
</feature>
<comment type="similarity">
    <text evidence="1">Belongs to the CEP170 family.</text>
</comment>
<feature type="region of interest" description="Disordered" evidence="2">
    <location>
        <begin position="208"/>
        <end position="257"/>
    </location>
</feature>
<organism evidence="4 5">
    <name type="scientific">Scleropages formosus</name>
    <name type="common">Asian bonytongue</name>
    <name type="synonym">Osteoglossum formosum</name>
    <dbReference type="NCBI Taxonomy" id="113540"/>
    <lineage>
        <taxon>Eukaryota</taxon>
        <taxon>Metazoa</taxon>
        <taxon>Chordata</taxon>
        <taxon>Craniata</taxon>
        <taxon>Vertebrata</taxon>
        <taxon>Euteleostomi</taxon>
        <taxon>Actinopterygii</taxon>
        <taxon>Neopterygii</taxon>
        <taxon>Teleostei</taxon>
        <taxon>Osteoglossocephala</taxon>
        <taxon>Osteoglossomorpha</taxon>
        <taxon>Osteoglossiformes</taxon>
        <taxon>Osteoglossidae</taxon>
        <taxon>Scleropages</taxon>
    </lineage>
</organism>
<dbReference type="PROSITE" id="PS50006">
    <property type="entry name" value="FHA_DOMAIN"/>
    <property type="match status" value="1"/>
</dbReference>
<feature type="region of interest" description="Disordered" evidence="2">
    <location>
        <begin position="1376"/>
        <end position="1396"/>
    </location>
</feature>